<dbReference type="RefSeq" id="WP_219528328.1">
    <property type="nucleotide sequence ID" value="NZ_JAHKRM010000004.1"/>
</dbReference>
<keyword evidence="1" id="KW-0732">Signal</keyword>
<gene>
    <name evidence="2" type="ORF">ACFSJ0_44425</name>
</gene>
<evidence type="ECO:0000313" key="3">
    <source>
        <dbReference type="Proteomes" id="UP001597097"/>
    </source>
</evidence>
<dbReference type="Proteomes" id="UP001597097">
    <property type="component" value="Unassembled WGS sequence"/>
</dbReference>
<accession>A0ABW4GP69</accession>
<sequence length="174" mass="18302">MKQTTALRIGRSALVVALAGGVVPVAVAPAAFAAQKATLGPYGYGNLKLGMTATKAKATGRIVRKSVGDNARCTGWDLKESPYGEYRVGMYISKKHGVAMIVAPTGLKTPQGIGLGSSRAQLKAAYPNLRRGPGGYPTADVPGKKAYYMFYVSNSNNKVAGMSLVLAKQDCVRY</sequence>
<keyword evidence="3" id="KW-1185">Reference proteome</keyword>
<organism evidence="2 3">
    <name type="scientific">Nonomuraea guangzhouensis</name>
    <dbReference type="NCBI Taxonomy" id="1291555"/>
    <lineage>
        <taxon>Bacteria</taxon>
        <taxon>Bacillati</taxon>
        <taxon>Actinomycetota</taxon>
        <taxon>Actinomycetes</taxon>
        <taxon>Streptosporangiales</taxon>
        <taxon>Streptosporangiaceae</taxon>
        <taxon>Nonomuraea</taxon>
    </lineage>
</organism>
<reference evidence="3" key="1">
    <citation type="journal article" date="2019" name="Int. J. Syst. Evol. Microbiol.">
        <title>The Global Catalogue of Microorganisms (GCM) 10K type strain sequencing project: providing services to taxonomists for standard genome sequencing and annotation.</title>
        <authorList>
            <consortium name="The Broad Institute Genomics Platform"/>
            <consortium name="The Broad Institute Genome Sequencing Center for Infectious Disease"/>
            <person name="Wu L."/>
            <person name="Ma J."/>
        </authorList>
    </citation>
    <scope>NUCLEOTIDE SEQUENCE [LARGE SCALE GENOMIC DNA]</scope>
    <source>
        <strain evidence="3">CGMCC 1.15399</strain>
    </source>
</reference>
<proteinExistence type="predicted"/>
<feature type="signal peptide" evidence="1">
    <location>
        <begin position="1"/>
        <end position="33"/>
    </location>
</feature>
<name>A0ABW4GP69_9ACTN</name>
<evidence type="ECO:0000256" key="1">
    <source>
        <dbReference type="SAM" id="SignalP"/>
    </source>
</evidence>
<feature type="chain" id="PRO_5047541438" evidence="1">
    <location>
        <begin position="34"/>
        <end position="174"/>
    </location>
</feature>
<protein>
    <submittedName>
        <fullName evidence="2">Uncharacterized protein</fullName>
    </submittedName>
</protein>
<evidence type="ECO:0000313" key="2">
    <source>
        <dbReference type="EMBL" id="MFD1544153.1"/>
    </source>
</evidence>
<comment type="caution">
    <text evidence="2">The sequence shown here is derived from an EMBL/GenBank/DDBJ whole genome shotgun (WGS) entry which is preliminary data.</text>
</comment>
<dbReference type="EMBL" id="JBHUCM010000043">
    <property type="protein sequence ID" value="MFD1544153.1"/>
    <property type="molecule type" value="Genomic_DNA"/>
</dbReference>